<dbReference type="SUPFAM" id="SSF46894">
    <property type="entry name" value="C-terminal effector domain of the bipartite response regulators"/>
    <property type="match status" value="1"/>
</dbReference>
<name>A0A1I7G576_9PROT</name>
<dbReference type="InterPro" id="IPR036388">
    <property type="entry name" value="WH-like_DNA-bd_sf"/>
</dbReference>
<accession>A0A1I7G576</accession>
<dbReference type="OrthoDB" id="8548393at2"/>
<protein>
    <submittedName>
        <fullName evidence="2">Response regulator receiver protein</fullName>
    </submittedName>
</protein>
<dbReference type="RefSeq" id="WP_074927203.1">
    <property type="nucleotide sequence ID" value="NZ_FPBL01000002.1"/>
</dbReference>
<evidence type="ECO:0000256" key="1">
    <source>
        <dbReference type="SAM" id="MobiDB-lite"/>
    </source>
</evidence>
<evidence type="ECO:0000313" key="2">
    <source>
        <dbReference type="EMBL" id="SFU43589.1"/>
    </source>
</evidence>
<dbReference type="AlphaFoldDB" id="A0A1I7G576"/>
<sequence>MDYEKYKRLPRSHYTLLEASREKKTTNTKILAQHLNRSPATIRTQFQRIMAFLEVHCRYEALRKAEEKGLIRQNRRLPPACTEESSSPQA</sequence>
<dbReference type="EMBL" id="FPBL01000002">
    <property type="protein sequence ID" value="SFU43589.1"/>
    <property type="molecule type" value="Genomic_DNA"/>
</dbReference>
<dbReference type="GO" id="GO:0006355">
    <property type="term" value="P:regulation of DNA-templated transcription"/>
    <property type="evidence" value="ECO:0007669"/>
    <property type="project" value="InterPro"/>
</dbReference>
<dbReference type="InterPro" id="IPR016032">
    <property type="entry name" value="Sig_transdc_resp-reg_C-effctor"/>
</dbReference>
<feature type="region of interest" description="Disordered" evidence="1">
    <location>
        <begin position="71"/>
        <end position="90"/>
    </location>
</feature>
<dbReference type="Gene3D" id="1.10.10.10">
    <property type="entry name" value="Winged helix-like DNA-binding domain superfamily/Winged helix DNA-binding domain"/>
    <property type="match status" value="1"/>
</dbReference>
<dbReference type="GO" id="GO:0003677">
    <property type="term" value="F:DNA binding"/>
    <property type="evidence" value="ECO:0007669"/>
    <property type="project" value="InterPro"/>
</dbReference>
<proteinExistence type="predicted"/>
<evidence type="ECO:0000313" key="3">
    <source>
        <dbReference type="Proteomes" id="UP000183926"/>
    </source>
</evidence>
<gene>
    <name evidence="2" type="ORF">SAMN05216339_102221</name>
</gene>
<dbReference type="Proteomes" id="UP000183926">
    <property type="component" value="Unassembled WGS sequence"/>
</dbReference>
<reference evidence="2 3" key="1">
    <citation type="submission" date="2016-10" db="EMBL/GenBank/DDBJ databases">
        <authorList>
            <person name="de Groot N.N."/>
        </authorList>
    </citation>
    <scope>NUCLEOTIDE SEQUENCE [LARGE SCALE GENOMIC DNA]</scope>
    <source>
        <strain evidence="2 3">Nm24</strain>
    </source>
</reference>
<organism evidence="2 3">
    <name type="scientific">Nitrosomonas eutropha</name>
    <dbReference type="NCBI Taxonomy" id="916"/>
    <lineage>
        <taxon>Bacteria</taxon>
        <taxon>Pseudomonadati</taxon>
        <taxon>Pseudomonadota</taxon>
        <taxon>Betaproteobacteria</taxon>
        <taxon>Nitrosomonadales</taxon>
        <taxon>Nitrosomonadaceae</taxon>
        <taxon>Nitrosomonas</taxon>
    </lineage>
</organism>